<keyword evidence="1" id="KW-0812">Transmembrane</keyword>
<protein>
    <submittedName>
        <fullName evidence="2">Uncharacterized protein</fullName>
    </submittedName>
</protein>
<sequence>MTKPKFGPTRSELLFRLGFSIVGLGLLVGAVAVRGMPKGPAMFETIGVAGLFFGGTLIWTGWKLVKGIYADAPD</sequence>
<dbReference type="Proteomes" id="UP000244880">
    <property type="component" value="Unassembled WGS sequence"/>
</dbReference>
<proteinExistence type="predicted"/>
<evidence type="ECO:0000256" key="1">
    <source>
        <dbReference type="SAM" id="Phobius"/>
    </source>
</evidence>
<gene>
    <name evidence="2" type="ORF">ASD8599_00701</name>
</gene>
<evidence type="ECO:0000313" key="2">
    <source>
        <dbReference type="EMBL" id="SPH19960.1"/>
    </source>
</evidence>
<dbReference type="AlphaFoldDB" id="A0A2R8BA69"/>
<feature type="transmembrane region" description="Helical" evidence="1">
    <location>
        <begin position="45"/>
        <end position="65"/>
    </location>
</feature>
<dbReference type="EMBL" id="OMOR01000001">
    <property type="protein sequence ID" value="SPH19960.1"/>
    <property type="molecule type" value="Genomic_DNA"/>
</dbReference>
<feature type="transmembrane region" description="Helical" evidence="1">
    <location>
        <begin position="13"/>
        <end position="33"/>
    </location>
</feature>
<evidence type="ECO:0000313" key="3">
    <source>
        <dbReference type="Proteomes" id="UP000244880"/>
    </source>
</evidence>
<dbReference type="RefSeq" id="WP_108827238.1">
    <property type="nucleotide sequence ID" value="NZ_OMOR01000001.1"/>
</dbReference>
<reference evidence="2 3" key="1">
    <citation type="submission" date="2018-03" db="EMBL/GenBank/DDBJ databases">
        <authorList>
            <person name="Keele B.F."/>
        </authorList>
    </citation>
    <scope>NUCLEOTIDE SEQUENCE [LARGE SCALE GENOMIC DNA]</scope>
    <source>
        <strain evidence="2 3">CECT 8599</strain>
    </source>
</reference>
<organism evidence="2 3">
    <name type="scientific">Ascidiaceihabitans donghaensis</name>
    <dbReference type="NCBI Taxonomy" id="1510460"/>
    <lineage>
        <taxon>Bacteria</taxon>
        <taxon>Pseudomonadati</taxon>
        <taxon>Pseudomonadota</taxon>
        <taxon>Alphaproteobacteria</taxon>
        <taxon>Rhodobacterales</taxon>
        <taxon>Paracoccaceae</taxon>
        <taxon>Ascidiaceihabitans</taxon>
    </lineage>
</organism>
<dbReference type="OrthoDB" id="7689749at2"/>
<keyword evidence="1" id="KW-1133">Transmembrane helix</keyword>
<keyword evidence="3" id="KW-1185">Reference proteome</keyword>
<keyword evidence="1" id="KW-0472">Membrane</keyword>
<accession>A0A2R8BA69</accession>
<name>A0A2R8BA69_9RHOB</name>